<comment type="subunit">
    <text evidence="10">Homodimer. Interacts with FtsZ.</text>
</comment>
<evidence type="ECO:0000256" key="7">
    <source>
        <dbReference type="ARBA" id="ARBA00023210"/>
    </source>
</evidence>
<accession>A0A839V7Z9</accession>
<dbReference type="PANTHER" id="PTHR34981">
    <property type="entry name" value="CELL DIVISION PROTEIN ZAPA"/>
    <property type="match status" value="1"/>
</dbReference>
<name>A0A839V7Z9_9GAMM</name>
<evidence type="ECO:0000256" key="10">
    <source>
        <dbReference type="ARBA" id="ARBA00026068"/>
    </source>
</evidence>
<evidence type="ECO:0000256" key="6">
    <source>
        <dbReference type="ARBA" id="ARBA00023054"/>
    </source>
</evidence>
<dbReference type="GO" id="GO:0000917">
    <property type="term" value="P:division septum assembly"/>
    <property type="evidence" value="ECO:0007669"/>
    <property type="project" value="UniProtKB-KW"/>
</dbReference>
<evidence type="ECO:0000256" key="8">
    <source>
        <dbReference type="ARBA" id="ARBA00023306"/>
    </source>
</evidence>
<keyword evidence="4" id="KW-0963">Cytoplasm</keyword>
<dbReference type="GO" id="GO:0030428">
    <property type="term" value="C:cell septum"/>
    <property type="evidence" value="ECO:0007669"/>
    <property type="project" value="TreeGrafter"/>
</dbReference>
<dbReference type="PANTHER" id="PTHR34981:SF1">
    <property type="entry name" value="CELL DIVISION PROTEIN ZAPA"/>
    <property type="match status" value="1"/>
</dbReference>
<dbReference type="RefSeq" id="WP_183324847.1">
    <property type="nucleotide sequence ID" value="NZ_JACHXP010000005.1"/>
</dbReference>
<dbReference type="GO" id="GO:0005829">
    <property type="term" value="C:cytosol"/>
    <property type="evidence" value="ECO:0007669"/>
    <property type="project" value="TreeGrafter"/>
</dbReference>
<dbReference type="GO" id="GO:0043093">
    <property type="term" value="P:FtsZ-dependent cytokinesis"/>
    <property type="evidence" value="ECO:0007669"/>
    <property type="project" value="TreeGrafter"/>
</dbReference>
<keyword evidence="5 12" id="KW-0132">Cell division</keyword>
<protein>
    <recommendedName>
        <fullName evidence="3">Cell division protein ZapA</fullName>
    </recommendedName>
    <alternativeName>
        <fullName evidence="11">Z ring-associated protein ZapA</fullName>
    </alternativeName>
</protein>
<keyword evidence="6" id="KW-0175">Coiled coil</keyword>
<dbReference type="GO" id="GO:0032153">
    <property type="term" value="C:cell division site"/>
    <property type="evidence" value="ECO:0007669"/>
    <property type="project" value="TreeGrafter"/>
</dbReference>
<dbReference type="AlphaFoldDB" id="A0A839V7Z9"/>
<proteinExistence type="inferred from homology"/>
<comment type="similarity">
    <text evidence="2">Belongs to the ZapA family. Type 1 subfamily.</text>
</comment>
<reference evidence="12 13" key="1">
    <citation type="submission" date="2020-08" db="EMBL/GenBank/DDBJ databases">
        <title>Genomic Encyclopedia of Type Strains, Phase III (KMG-III): the genomes of soil and plant-associated and newly described type strains.</title>
        <authorList>
            <person name="Whitman W."/>
        </authorList>
    </citation>
    <scope>NUCLEOTIDE SEQUENCE [LARGE SCALE GENOMIC DNA]</scope>
    <source>
        <strain evidence="12 13">CECT 7282</strain>
    </source>
</reference>
<evidence type="ECO:0000256" key="1">
    <source>
        <dbReference type="ARBA" id="ARBA00004496"/>
    </source>
</evidence>
<dbReference type="Proteomes" id="UP000547614">
    <property type="component" value="Unassembled WGS sequence"/>
</dbReference>
<dbReference type="Gene3D" id="1.20.5.50">
    <property type="match status" value="1"/>
</dbReference>
<evidence type="ECO:0000256" key="4">
    <source>
        <dbReference type="ARBA" id="ARBA00022490"/>
    </source>
</evidence>
<evidence type="ECO:0000256" key="3">
    <source>
        <dbReference type="ARBA" id="ARBA00015195"/>
    </source>
</evidence>
<comment type="function">
    <text evidence="9">Activator of cell division through the inhibition of FtsZ GTPase activity, therefore promoting FtsZ assembly into bundles of protofilaments necessary for the formation of the division Z ring. It is recruited early at mid-cell but it is not essential for cell division.</text>
</comment>
<dbReference type="InterPro" id="IPR007838">
    <property type="entry name" value="Cell_div_ZapA-like"/>
</dbReference>
<evidence type="ECO:0000256" key="5">
    <source>
        <dbReference type="ARBA" id="ARBA00022618"/>
    </source>
</evidence>
<dbReference type="SUPFAM" id="SSF102829">
    <property type="entry name" value="Cell division protein ZapA-like"/>
    <property type="match status" value="1"/>
</dbReference>
<keyword evidence="7" id="KW-0717">Septation</keyword>
<dbReference type="InterPro" id="IPR036192">
    <property type="entry name" value="Cell_div_ZapA-like_sf"/>
</dbReference>
<keyword evidence="8" id="KW-0131">Cell cycle</keyword>
<evidence type="ECO:0000256" key="11">
    <source>
        <dbReference type="ARBA" id="ARBA00033158"/>
    </source>
</evidence>
<evidence type="ECO:0000256" key="9">
    <source>
        <dbReference type="ARBA" id="ARBA00024910"/>
    </source>
</evidence>
<evidence type="ECO:0000256" key="2">
    <source>
        <dbReference type="ARBA" id="ARBA00010074"/>
    </source>
</evidence>
<dbReference type="Pfam" id="PF05164">
    <property type="entry name" value="ZapA"/>
    <property type="match status" value="1"/>
</dbReference>
<dbReference type="InterPro" id="IPR042233">
    <property type="entry name" value="Cell_div_ZapA_N"/>
</dbReference>
<evidence type="ECO:0000313" key="13">
    <source>
        <dbReference type="Proteomes" id="UP000547614"/>
    </source>
</evidence>
<dbReference type="GO" id="GO:0000921">
    <property type="term" value="P:septin ring assembly"/>
    <property type="evidence" value="ECO:0007669"/>
    <property type="project" value="TreeGrafter"/>
</dbReference>
<keyword evidence="13" id="KW-1185">Reference proteome</keyword>
<gene>
    <name evidence="12" type="ORF">FHR94_001341</name>
</gene>
<dbReference type="EMBL" id="JACHXP010000005">
    <property type="protein sequence ID" value="MBB3190110.1"/>
    <property type="molecule type" value="Genomic_DNA"/>
</dbReference>
<comment type="caution">
    <text evidence="12">The sequence shown here is derived from an EMBL/GenBank/DDBJ whole genome shotgun (WGS) entry which is preliminary data.</text>
</comment>
<dbReference type="Gene3D" id="3.30.160.880">
    <property type="entry name" value="Cell division protein ZapA protomer, N-terminal domain"/>
    <property type="match status" value="1"/>
</dbReference>
<comment type="subcellular location">
    <subcellularLocation>
        <location evidence="1">Cytoplasm</location>
    </subcellularLocation>
</comment>
<sequence length="99" mass="11280">MTEPTRPTTEITLLERHYTIACPPDQQDKLERAARYLDRAMAGIHAQGKVIDREKIAIMAALNITHELLETLDTQRDGERSLSVLSERLDQVLADEPKR</sequence>
<evidence type="ECO:0000313" key="12">
    <source>
        <dbReference type="EMBL" id="MBB3190110.1"/>
    </source>
</evidence>
<organism evidence="12 13">
    <name type="scientific">Halomonas cerina</name>
    <dbReference type="NCBI Taxonomy" id="447424"/>
    <lineage>
        <taxon>Bacteria</taxon>
        <taxon>Pseudomonadati</taxon>
        <taxon>Pseudomonadota</taxon>
        <taxon>Gammaproteobacteria</taxon>
        <taxon>Oceanospirillales</taxon>
        <taxon>Halomonadaceae</taxon>
        <taxon>Halomonas</taxon>
    </lineage>
</organism>